<keyword evidence="6" id="KW-1185">Reference proteome</keyword>
<dbReference type="PANTHER" id="PTHR32347:SF23">
    <property type="entry name" value="BLL5650 PROTEIN"/>
    <property type="match status" value="1"/>
</dbReference>
<dbReference type="Gene3D" id="2.40.30.170">
    <property type="match status" value="1"/>
</dbReference>
<protein>
    <submittedName>
        <fullName evidence="5">HlyD family efflux transporter periplasmic adaptor subunit</fullName>
    </submittedName>
</protein>
<comment type="subcellular location">
    <subcellularLocation>
        <location evidence="1">Cell envelope</location>
    </subcellularLocation>
</comment>
<organism evidence="5 6">
    <name type="scientific">Colwellia demingiae</name>
    <dbReference type="NCBI Taxonomy" id="89401"/>
    <lineage>
        <taxon>Bacteria</taxon>
        <taxon>Pseudomonadati</taxon>
        <taxon>Pseudomonadota</taxon>
        <taxon>Gammaproteobacteria</taxon>
        <taxon>Alteromonadales</taxon>
        <taxon>Colwelliaceae</taxon>
        <taxon>Colwellia</taxon>
    </lineage>
</organism>
<dbReference type="GO" id="GO:0030313">
    <property type="term" value="C:cell envelope"/>
    <property type="evidence" value="ECO:0007669"/>
    <property type="project" value="UniProtKB-SubCell"/>
</dbReference>
<dbReference type="PANTHER" id="PTHR32347">
    <property type="entry name" value="EFFLUX SYSTEM COMPONENT YKNX-RELATED"/>
    <property type="match status" value="1"/>
</dbReference>
<name>A0A5C6QT96_9GAMM</name>
<proteinExistence type="predicted"/>
<dbReference type="Proteomes" id="UP000321822">
    <property type="component" value="Unassembled WGS sequence"/>
</dbReference>
<evidence type="ECO:0000256" key="1">
    <source>
        <dbReference type="ARBA" id="ARBA00004196"/>
    </source>
</evidence>
<dbReference type="OrthoDB" id="9806939at2"/>
<evidence type="ECO:0000256" key="2">
    <source>
        <dbReference type="ARBA" id="ARBA00023054"/>
    </source>
</evidence>
<evidence type="ECO:0000256" key="3">
    <source>
        <dbReference type="SAM" id="Coils"/>
    </source>
</evidence>
<dbReference type="EMBL" id="VOLT01000001">
    <property type="protein sequence ID" value="TWX71903.1"/>
    <property type="molecule type" value="Genomic_DNA"/>
</dbReference>
<sequence length="418" mass="46592">MDIAVKKQKKTLLKRVWPLALVIAILAIALNYSAFLLQADYVIDNDTLVYGEVKQGPFSISVRGAGLLVPDKIKWLAASVDGHVERVVVKPGKSVKKGELIIELSNPRLKQLQEETKWELEAIIAESKASQAEQKSGLLFQKARMLDAKLNYQSSKLKLDAQRELFNNKTGAVSKIDYEKTKLETQQFNQRWKIQEEVLVSMTENIVVQDNAHNSRINKMRKTLERAEQQVKDLMIYASLDSVVQDVSVEPGQRVNMGSNLAKLAQQDSLIAELQVAELLIGEVRIGQLVTIDTRNNTVSGIVARVDPAVVNGNVQVDVTFTEALPSDARPDLSVDGEIMITDIADTLYVSRPIFSQRQSNTTIYKLNQDGNLAQRTQVKLGKGSINQIQVIEGLAVGDRVIISDSSSWQKYQKVRIN</sequence>
<feature type="domain" description="Multidrug resistance protein MdtA-like C-terminal permuted SH3" evidence="4">
    <location>
        <begin position="358"/>
        <end position="405"/>
    </location>
</feature>
<dbReference type="InterPro" id="IPR058627">
    <property type="entry name" value="MdtA-like_C"/>
</dbReference>
<dbReference type="Gene3D" id="2.40.50.100">
    <property type="match status" value="1"/>
</dbReference>
<dbReference type="RefSeq" id="WP_146782462.1">
    <property type="nucleotide sequence ID" value="NZ_VOLT01000001.1"/>
</dbReference>
<gene>
    <name evidence="5" type="ORF">ESZ36_01340</name>
</gene>
<dbReference type="Pfam" id="PF25967">
    <property type="entry name" value="RND-MFP_C"/>
    <property type="match status" value="1"/>
</dbReference>
<comment type="caution">
    <text evidence="5">The sequence shown here is derived from an EMBL/GenBank/DDBJ whole genome shotgun (WGS) entry which is preliminary data.</text>
</comment>
<dbReference type="InterPro" id="IPR050465">
    <property type="entry name" value="UPF0194_transport"/>
</dbReference>
<dbReference type="AlphaFoldDB" id="A0A5C6QT96"/>
<evidence type="ECO:0000313" key="6">
    <source>
        <dbReference type="Proteomes" id="UP000321822"/>
    </source>
</evidence>
<keyword evidence="2 3" id="KW-0175">Coiled coil</keyword>
<accession>A0A5C6QT96</accession>
<evidence type="ECO:0000259" key="4">
    <source>
        <dbReference type="Pfam" id="PF25967"/>
    </source>
</evidence>
<feature type="coiled-coil region" evidence="3">
    <location>
        <begin position="210"/>
        <end position="237"/>
    </location>
</feature>
<reference evidence="5 6" key="1">
    <citation type="submission" date="2019-07" db="EMBL/GenBank/DDBJ databases">
        <title>Genomes of sea-ice associated Colwellia species.</title>
        <authorList>
            <person name="Bowman J.P."/>
        </authorList>
    </citation>
    <scope>NUCLEOTIDE SEQUENCE [LARGE SCALE GENOMIC DNA]</scope>
    <source>
        <strain evidence="5 6">ACAM 459</strain>
    </source>
</reference>
<evidence type="ECO:0000313" key="5">
    <source>
        <dbReference type="EMBL" id="TWX71903.1"/>
    </source>
</evidence>
<dbReference type="Gene3D" id="2.40.420.20">
    <property type="match status" value="1"/>
</dbReference>